<sequence length="87" mass="10239">RFSTDAGHEFEVVNSSAGYPMRNKLLYFALNQTKGQAEALFNCLRYRMFRLQGILFTNRWCSSWYKRIALGEISSEDMQCTGRQWEL</sequence>
<dbReference type="WBParaSite" id="HCON_00145940-00001">
    <property type="protein sequence ID" value="HCON_00145940-00001"/>
    <property type="gene ID" value="HCON_00145940"/>
</dbReference>
<organism evidence="1 2">
    <name type="scientific">Haemonchus contortus</name>
    <name type="common">Barber pole worm</name>
    <dbReference type="NCBI Taxonomy" id="6289"/>
    <lineage>
        <taxon>Eukaryota</taxon>
        <taxon>Metazoa</taxon>
        <taxon>Ecdysozoa</taxon>
        <taxon>Nematoda</taxon>
        <taxon>Chromadorea</taxon>
        <taxon>Rhabditida</taxon>
        <taxon>Rhabditina</taxon>
        <taxon>Rhabditomorpha</taxon>
        <taxon>Strongyloidea</taxon>
        <taxon>Trichostrongylidae</taxon>
        <taxon>Haemonchus</taxon>
    </lineage>
</organism>
<evidence type="ECO:0000313" key="1">
    <source>
        <dbReference type="Proteomes" id="UP000025227"/>
    </source>
</evidence>
<dbReference type="AlphaFoldDB" id="A0A7I4YUM4"/>
<accession>A0A7I4YUM4</accession>
<name>A0A7I4YUM4_HAECO</name>
<dbReference type="Proteomes" id="UP000025227">
    <property type="component" value="Unplaced"/>
</dbReference>
<reference evidence="2" key="1">
    <citation type="submission" date="2020-12" db="UniProtKB">
        <authorList>
            <consortium name="WormBaseParasite"/>
        </authorList>
    </citation>
    <scope>IDENTIFICATION</scope>
    <source>
        <strain evidence="2">MHco3</strain>
    </source>
</reference>
<evidence type="ECO:0000313" key="2">
    <source>
        <dbReference type="WBParaSite" id="HCON_00145940-00001"/>
    </source>
</evidence>
<keyword evidence="1" id="KW-1185">Reference proteome</keyword>
<protein>
    <submittedName>
        <fullName evidence="2">Nucleotid_trans domain-containing protein</fullName>
    </submittedName>
</protein>
<proteinExistence type="predicted"/>